<evidence type="ECO:0000256" key="2">
    <source>
        <dbReference type="ARBA" id="ARBA00006099"/>
    </source>
</evidence>
<organism evidence="6 7">
    <name type="scientific">Mycolicibacterium psychrotolerans</name>
    <dbReference type="NCBI Taxonomy" id="216929"/>
    <lineage>
        <taxon>Bacteria</taxon>
        <taxon>Bacillati</taxon>
        <taxon>Actinomycetota</taxon>
        <taxon>Actinomycetes</taxon>
        <taxon>Mycobacteriales</taxon>
        <taxon>Mycobacteriaceae</taxon>
        <taxon>Mycolicibacterium</taxon>
    </lineage>
</organism>
<sequence length="381" mass="40161">MFGNDVFVPSAYGDDATTFRVTGSPDRFDSLPERSPMNLPKPGARWRAVAALALTTSLVAACGGGGSSDVAGESGGANAETTLTLVAYAVPEPGWSKIIPAFAATPEGKGVAVTTSYGASGDQSRAVVDGKPADIVNFSVEPDITRLVKADKVSKDWSAGATKGIPFGSVVSLVVRKGNPKNIRDWDDLLQPGLEVVTPSPLSSGSAKWNLLAPYAAKSDGGKNPQAGLDFVNKLVTEHVKTRPGSGREATDVFLQGAGDVLISYENEAINVERQGKPVEHVNPPQTFKIENPVAVVTASQHQEQANALKNFLYTPEGQKLWAEAGFRPVDPAVAAEFTKDFPAPQKLWTIADLGGWGDVDPALFDKENGSITKIYKQATG</sequence>
<dbReference type="GO" id="GO:1902358">
    <property type="term" value="P:sulfate transmembrane transport"/>
    <property type="evidence" value="ECO:0007669"/>
    <property type="project" value="InterPro"/>
</dbReference>
<comment type="subcellular location">
    <subcellularLocation>
        <location evidence="1">Periplasm</location>
    </subcellularLocation>
</comment>
<gene>
    <name evidence="6" type="ORF">MPSYJ_29070</name>
</gene>
<evidence type="ECO:0000256" key="3">
    <source>
        <dbReference type="ARBA" id="ARBA00022448"/>
    </source>
</evidence>
<dbReference type="PANTHER" id="PTHR30368:SF2">
    <property type="entry name" value="SULFATE-BINDING PROTEIN"/>
    <property type="match status" value="1"/>
</dbReference>
<dbReference type="NCBIfam" id="TIGR00971">
    <property type="entry name" value="3a0106s03"/>
    <property type="match status" value="1"/>
</dbReference>
<evidence type="ECO:0000256" key="1">
    <source>
        <dbReference type="ARBA" id="ARBA00004418"/>
    </source>
</evidence>
<dbReference type="CDD" id="cd01005">
    <property type="entry name" value="PBP2_CysP"/>
    <property type="match status" value="1"/>
</dbReference>
<keyword evidence="4" id="KW-0732">Signal</keyword>
<dbReference type="GO" id="GO:0042597">
    <property type="term" value="C:periplasmic space"/>
    <property type="evidence" value="ECO:0007669"/>
    <property type="project" value="UniProtKB-SubCell"/>
</dbReference>
<dbReference type="InterPro" id="IPR005669">
    <property type="entry name" value="Thiosulph/SO4-bd"/>
</dbReference>
<dbReference type="SUPFAM" id="SSF53850">
    <property type="entry name" value="Periplasmic binding protein-like II"/>
    <property type="match status" value="1"/>
</dbReference>
<accession>A0A7I7MBH9</accession>
<keyword evidence="7" id="KW-1185">Reference proteome</keyword>
<protein>
    <submittedName>
        <fullName evidence="6">Sulfate ABC transporter substrate-binding protein</fullName>
    </submittedName>
</protein>
<evidence type="ECO:0000256" key="4">
    <source>
        <dbReference type="ARBA" id="ARBA00022729"/>
    </source>
</evidence>
<name>A0A7I7MBH9_9MYCO</name>
<dbReference type="GO" id="GO:0140104">
    <property type="term" value="F:molecular carrier activity"/>
    <property type="evidence" value="ECO:0007669"/>
    <property type="project" value="InterPro"/>
</dbReference>
<proteinExistence type="inferred from homology"/>
<dbReference type="Gene3D" id="3.40.190.10">
    <property type="entry name" value="Periplasmic binding protein-like II"/>
    <property type="match status" value="2"/>
</dbReference>
<dbReference type="PANTHER" id="PTHR30368">
    <property type="entry name" value="SULFATE-BINDING PROTEIN"/>
    <property type="match status" value="1"/>
</dbReference>
<dbReference type="Proteomes" id="UP000466514">
    <property type="component" value="Chromosome"/>
</dbReference>
<keyword evidence="3" id="KW-0813">Transport</keyword>
<evidence type="ECO:0000313" key="6">
    <source>
        <dbReference type="EMBL" id="BBX69446.1"/>
    </source>
</evidence>
<evidence type="ECO:0000256" key="5">
    <source>
        <dbReference type="ARBA" id="ARBA00022764"/>
    </source>
</evidence>
<evidence type="ECO:0000313" key="7">
    <source>
        <dbReference type="Proteomes" id="UP000466514"/>
    </source>
</evidence>
<reference evidence="6 7" key="1">
    <citation type="journal article" date="2019" name="Emerg. Microbes Infect.">
        <title>Comprehensive subspecies identification of 175 nontuberculous mycobacteria species based on 7547 genomic profiles.</title>
        <authorList>
            <person name="Matsumoto Y."/>
            <person name="Kinjo T."/>
            <person name="Motooka D."/>
            <person name="Nabeya D."/>
            <person name="Jung N."/>
            <person name="Uechi K."/>
            <person name="Horii T."/>
            <person name="Iida T."/>
            <person name="Fujita J."/>
            <person name="Nakamura S."/>
        </authorList>
    </citation>
    <scope>NUCLEOTIDE SEQUENCE [LARGE SCALE GENOMIC DNA]</scope>
    <source>
        <strain evidence="6 7">JCM 13323</strain>
    </source>
</reference>
<dbReference type="AlphaFoldDB" id="A0A7I7MBH9"/>
<keyword evidence="5" id="KW-0574">Periplasm</keyword>
<dbReference type="Pfam" id="PF13531">
    <property type="entry name" value="SBP_bac_11"/>
    <property type="match status" value="1"/>
</dbReference>
<comment type="similarity">
    <text evidence="2">Belongs to the prokaryotic sulfate-binding protein family.</text>
</comment>
<dbReference type="KEGG" id="mpsc:MPSYJ_29070"/>
<dbReference type="EMBL" id="AP022574">
    <property type="protein sequence ID" value="BBX69446.1"/>
    <property type="molecule type" value="Genomic_DNA"/>
</dbReference>